<sequence>ANILHSLMKTQIIESSTMLDKDSDCKILIIKDCKQLIARQLYECYNLVHIKADGLEKIEERSCYWLFQLKALNFPRLRQIGRFGCCACVTLSVVVLNNVEEIGDNAFAYSWSIRYVEMNKLKVLPRNSFVECVSLQRCRFDSAEDIREEALTQCYSLEYMMLPNIKTIDKNSISSEHEIRFEPELRKELQNGIRIEDRDGKCQILLKDCKVKGVQLRHGCQLKHVFMQKAKAIPAHAFQNSSVQFVYAPNALKIENRAFSKCHQLVEICCRKVEIIEERAFDLCCKLASADFRNVWKTGASAFSHCYSLDNVCFKNVREFNDDSFYEVNNIKHYKRVQISKAMRQLGMFQNYRNQTVGYWGRFEAIYSAKHQKKRQHHLKLLISAHRAIADE</sequence>
<evidence type="ECO:0000313" key="1">
    <source>
        <dbReference type="EMBL" id="JAP96076.1"/>
    </source>
</evidence>
<dbReference type="InterPro" id="IPR026906">
    <property type="entry name" value="LRR_5"/>
</dbReference>
<dbReference type="EMBL" id="GDID01000530">
    <property type="protein sequence ID" value="JAP96076.1"/>
    <property type="molecule type" value="Transcribed_RNA"/>
</dbReference>
<gene>
    <name evidence="1" type="ORF">TPC1_10716</name>
</gene>
<feature type="non-terminal residue" evidence="1">
    <location>
        <position position="1"/>
    </location>
</feature>
<name>A0A146KKZ5_9EUKA</name>
<dbReference type="InterPro" id="IPR053139">
    <property type="entry name" value="Surface_bspA-like"/>
</dbReference>
<accession>A0A146KKZ5</accession>
<dbReference type="AlphaFoldDB" id="A0A146KKZ5"/>
<dbReference type="PANTHER" id="PTHR45661:SF3">
    <property type="entry name" value="IG-LIKE DOMAIN-CONTAINING PROTEIN"/>
    <property type="match status" value="1"/>
</dbReference>
<dbReference type="Pfam" id="PF13306">
    <property type="entry name" value="LRR_5"/>
    <property type="match status" value="2"/>
</dbReference>
<dbReference type="PANTHER" id="PTHR45661">
    <property type="entry name" value="SURFACE ANTIGEN"/>
    <property type="match status" value="1"/>
</dbReference>
<reference evidence="1" key="1">
    <citation type="submission" date="2015-07" db="EMBL/GenBank/DDBJ databases">
        <title>Adaptation to a free-living lifestyle via gene acquisitions in the diplomonad Trepomonas sp. PC1.</title>
        <authorList>
            <person name="Xu F."/>
            <person name="Jerlstrom-Hultqvist J."/>
            <person name="Kolisko M."/>
            <person name="Simpson A.G.B."/>
            <person name="Roger A.J."/>
            <person name="Svard S.G."/>
            <person name="Andersson J.O."/>
        </authorList>
    </citation>
    <scope>NUCLEOTIDE SEQUENCE</scope>
    <source>
        <strain evidence="1">PC1</strain>
    </source>
</reference>
<protein>
    <submittedName>
        <fullName evidence="1">Leucine rich repeats-containing protein</fullName>
    </submittedName>
</protein>
<dbReference type="InterPro" id="IPR032675">
    <property type="entry name" value="LRR_dom_sf"/>
</dbReference>
<organism evidence="1">
    <name type="scientific">Trepomonas sp. PC1</name>
    <dbReference type="NCBI Taxonomy" id="1076344"/>
    <lineage>
        <taxon>Eukaryota</taxon>
        <taxon>Metamonada</taxon>
        <taxon>Diplomonadida</taxon>
        <taxon>Hexamitidae</taxon>
        <taxon>Hexamitinae</taxon>
        <taxon>Trepomonas</taxon>
    </lineage>
</organism>
<dbReference type="Gene3D" id="3.80.10.10">
    <property type="entry name" value="Ribonuclease Inhibitor"/>
    <property type="match status" value="2"/>
</dbReference>
<dbReference type="SUPFAM" id="SSF52058">
    <property type="entry name" value="L domain-like"/>
    <property type="match status" value="1"/>
</dbReference>
<proteinExistence type="predicted"/>